<accession>A0ABQ4NRU1</accession>
<dbReference type="RefSeq" id="WP_220750600.1">
    <property type="nucleotide sequence ID" value="NZ_BPFH01000012.1"/>
</dbReference>
<keyword evidence="1" id="KW-0732">Signal</keyword>
<dbReference type="EMBL" id="BPFH01000012">
    <property type="protein sequence ID" value="GIT97123.1"/>
    <property type="molecule type" value="Genomic_DNA"/>
</dbReference>
<sequence length="115" mass="12176">MKQLLCAAATMAFCANPSFAQGERHWCAQGLAEANVCFWGAMMAGQFAKDAVNGELREKYGSASNATSDLDRAIGNTVADMLFGMAPFEYDAPNLPGPDTSIGCLLGDRAYGTCH</sequence>
<evidence type="ECO:0000313" key="3">
    <source>
        <dbReference type="Proteomes" id="UP000786693"/>
    </source>
</evidence>
<feature type="signal peptide" evidence="1">
    <location>
        <begin position="1"/>
        <end position="20"/>
    </location>
</feature>
<keyword evidence="3" id="KW-1185">Reference proteome</keyword>
<feature type="chain" id="PRO_5047479404" description="HdeA/HdeB family protein" evidence="1">
    <location>
        <begin position="21"/>
        <end position="115"/>
    </location>
</feature>
<evidence type="ECO:0008006" key="4">
    <source>
        <dbReference type="Google" id="ProtNLM"/>
    </source>
</evidence>
<gene>
    <name evidence="2" type="ORF">JANAI62_37460</name>
</gene>
<name>A0ABQ4NRU1_9RHOB</name>
<organism evidence="2 3">
    <name type="scientific">Jannaschia pagri</name>
    <dbReference type="NCBI Taxonomy" id="2829797"/>
    <lineage>
        <taxon>Bacteria</taxon>
        <taxon>Pseudomonadati</taxon>
        <taxon>Pseudomonadota</taxon>
        <taxon>Alphaproteobacteria</taxon>
        <taxon>Rhodobacterales</taxon>
        <taxon>Roseobacteraceae</taxon>
        <taxon>Jannaschia</taxon>
    </lineage>
</organism>
<comment type="caution">
    <text evidence="2">The sequence shown here is derived from an EMBL/GenBank/DDBJ whole genome shotgun (WGS) entry which is preliminary data.</text>
</comment>
<proteinExistence type="predicted"/>
<dbReference type="Proteomes" id="UP000786693">
    <property type="component" value="Unassembled WGS sequence"/>
</dbReference>
<protein>
    <recommendedName>
        <fullName evidence="4">HdeA/HdeB family protein</fullName>
    </recommendedName>
</protein>
<evidence type="ECO:0000256" key="1">
    <source>
        <dbReference type="SAM" id="SignalP"/>
    </source>
</evidence>
<evidence type="ECO:0000313" key="2">
    <source>
        <dbReference type="EMBL" id="GIT97123.1"/>
    </source>
</evidence>
<reference evidence="2 3" key="1">
    <citation type="submission" date="2021-05" db="EMBL/GenBank/DDBJ databases">
        <title>Bacteria Genome sequencing.</title>
        <authorList>
            <person name="Takabe Y."/>
            <person name="Nakajima Y."/>
            <person name="Suzuki S."/>
            <person name="Shiozaki T."/>
        </authorList>
    </citation>
    <scope>NUCLEOTIDE SEQUENCE [LARGE SCALE GENOMIC DNA]</scope>
    <source>
        <strain evidence="2 3">AI_62</strain>
    </source>
</reference>